<organism evidence="5 6">
    <name type="scientific">Abyssobacteria bacterium (strain SURF_5)</name>
    <dbReference type="NCBI Taxonomy" id="2093360"/>
    <lineage>
        <taxon>Bacteria</taxon>
        <taxon>Pseudomonadati</taxon>
        <taxon>Candidatus Hydrogenedentota</taxon>
        <taxon>Candidatus Abyssobacteria</taxon>
    </lineage>
</organism>
<comment type="caution">
    <text evidence="5">The sequence shown here is derived from an EMBL/GenBank/DDBJ whole genome shotgun (WGS) entry which is preliminary data.</text>
</comment>
<dbReference type="Pfam" id="PF00535">
    <property type="entry name" value="Glycos_transf_2"/>
    <property type="match status" value="1"/>
</dbReference>
<feature type="domain" description="Glycosyltransferase 2-like" evidence="4">
    <location>
        <begin position="10"/>
        <end position="169"/>
    </location>
</feature>
<dbReference type="AlphaFoldDB" id="A0A3A4NYA8"/>
<evidence type="ECO:0000313" key="6">
    <source>
        <dbReference type="Proteomes" id="UP000265882"/>
    </source>
</evidence>
<dbReference type="PANTHER" id="PTHR43685:SF5">
    <property type="entry name" value="GLYCOSYLTRANSFERASE EPSE-RELATED"/>
    <property type="match status" value="1"/>
</dbReference>
<proteinExistence type="inferred from homology"/>
<dbReference type="EMBL" id="QZKU01000076">
    <property type="protein sequence ID" value="RJP20551.1"/>
    <property type="molecule type" value="Genomic_DNA"/>
</dbReference>
<protein>
    <submittedName>
        <fullName evidence="5">Glycosyltransferase</fullName>
    </submittedName>
</protein>
<dbReference type="InterPro" id="IPR050834">
    <property type="entry name" value="Glycosyltransf_2"/>
</dbReference>
<name>A0A3A4NYA8_ABYX5</name>
<evidence type="ECO:0000256" key="3">
    <source>
        <dbReference type="ARBA" id="ARBA00022679"/>
    </source>
</evidence>
<comment type="similarity">
    <text evidence="1">Belongs to the glycosyltransferase 2 family.</text>
</comment>
<sequence>MSQKFAPTVSVVMGVYNGARFLREAIHSVLDQTFGDFEFIIIDDGSTDETAEILHGFSDPRVRILTHEKNEGLTRSLIRGCSEARGKYVARMDADDISHLDRFSMQVEFLEENPEYTVAGTQFHFIDAFGRKRQVSSMPRLEEEVREAIERAHSPVAHGSAMFVRERILGCGGYREMFRYAQDFDLWLRVLERYRITNLPEILYGLRFHGLSATRRHYYLQCRFVEMARRFAKMRAENGLDPLMRGDIESVRAEIESWKPEGFIQASRMRSETALRLAEVWVDWVRLSDIFRLWVLAAINDPANKDVWKFLASRRFRSRLARTARGRLKRRSRNANHESFTGRS</sequence>
<evidence type="ECO:0000256" key="2">
    <source>
        <dbReference type="ARBA" id="ARBA00022676"/>
    </source>
</evidence>
<evidence type="ECO:0000313" key="5">
    <source>
        <dbReference type="EMBL" id="RJP20551.1"/>
    </source>
</evidence>
<dbReference type="InterPro" id="IPR029044">
    <property type="entry name" value="Nucleotide-diphossugar_trans"/>
</dbReference>
<gene>
    <name evidence="5" type="ORF">C4520_11335</name>
</gene>
<evidence type="ECO:0000259" key="4">
    <source>
        <dbReference type="Pfam" id="PF00535"/>
    </source>
</evidence>
<evidence type="ECO:0000256" key="1">
    <source>
        <dbReference type="ARBA" id="ARBA00006739"/>
    </source>
</evidence>
<dbReference type="PANTHER" id="PTHR43685">
    <property type="entry name" value="GLYCOSYLTRANSFERASE"/>
    <property type="match status" value="1"/>
</dbReference>
<dbReference type="GO" id="GO:0016757">
    <property type="term" value="F:glycosyltransferase activity"/>
    <property type="evidence" value="ECO:0007669"/>
    <property type="project" value="UniProtKB-KW"/>
</dbReference>
<dbReference type="InterPro" id="IPR001173">
    <property type="entry name" value="Glyco_trans_2-like"/>
</dbReference>
<dbReference type="SUPFAM" id="SSF53448">
    <property type="entry name" value="Nucleotide-diphospho-sugar transferases"/>
    <property type="match status" value="1"/>
</dbReference>
<accession>A0A3A4NYA8</accession>
<keyword evidence="3 5" id="KW-0808">Transferase</keyword>
<dbReference type="Proteomes" id="UP000265882">
    <property type="component" value="Unassembled WGS sequence"/>
</dbReference>
<dbReference type="Gene3D" id="3.90.550.10">
    <property type="entry name" value="Spore Coat Polysaccharide Biosynthesis Protein SpsA, Chain A"/>
    <property type="match status" value="1"/>
</dbReference>
<reference evidence="5 6" key="1">
    <citation type="journal article" date="2017" name="ISME J.">
        <title>Energy and carbon metabolisms in a deep terrestrial subsurface fluid microbial community.</title>
        <authorList>
            <person name="Momper L."/>
            <person name="Jungbluth S.P."/>
            <person name="Lee M.D."/>
            <person name="Amend J.P."/>
        </authorList>
    </citation>
    <scope>NUCLEOTIDE SEQUENCE [LARGE SCALE GENOMIC DNA]</scope>
    <source>
        <strain evidence="5">SURF_5</strain>
    </source>
</reference>
<keyword evidence="2" id="KW-0328">Glycosyltransferase</keyword>